<feature type="non-terminal residue" evidence="1">
    <location>
        <position position="1"/>
    </location>
</feature>
<accession>A0AAN5I5E3</accession>
<dbReference type="AlphaFoldDB" id="A0AAN5I5E3"/>
<dbReference type="EMBL" id="BTRK01000005">
    <property type="protein sequence ID" value="GMR53022.1"/>
    <property type="molecule type" value="Genomic_DNA"/>
</dbReference>
<keyword evidence="2" id="KW-1185">Reference proteome</keyword>
<reference evidence="2" key="1">
    <citation type="submission" date="2022-10" db="EMBL/GenBank/DDBJ databases">
        <title>Genome assembly of Pristionchus species.</title>
        <authorList>
            <person name="Yoshida K."/>
            <person name="Sommer R.J."/>
        </authorList>
    </citation>
    <scope>NUCLEOTIDE SEQUENCE [LARGE SCALE GENOMIC DNA]</scope>
    <source>
        <strain evidence="2">RS5460</strain>
    </source>
</reference>
<name>A0AAN5I5E3_9BILA</name>
<sequence length="133" mass="14526">DRRSHLLVVEVSGKTSDEDFVGRVNHDVRHGHSRVGVVSRGHWLVVSRAANLQLLTHEVDPVEGHAYSGLVDGTELDEGEVLVQIDLAREDRIAGSLCQTTQVNLLVEEVDHHFLVASKGDVSHVETTGLASH</sequence>
<dbReference type="Proteomes" id="UP001328107">
    <property type="component" value="Unassembled WGS sequence"/>
</dbReference>
<comment type="caution">
    <text evidence="1">The sequence shown here is derived from an EMBL/GenBank/DDBJ whole genome shotgun (WGS) entry which is preliminary data.</text>
</comment>
<evidence type="ECO:0000313" key="1">
    <source>
        <dbReference type="EMBL" id="GMR53022.1"/>
    </source>
</evidence>
<gene>
    <name evidence="1" type="ORF">PMAYCL1PPCAC_23217</name>
</gene>
<protein>
    <submittedName>
        <fullName evidence="1">Uncharacterized protein</fullName>
    </submittedName>
</protein>
<organism evidence="1 2">
    <name type="scientific">Pristionchus mayeri</name>
    <dbReference type="NCBI Taxonomy" id="1317129"/>
    <lineage>
        <taxon>Eukaryota</taxon>
        <taxon>Metazoa</taxon>
        <taxon>Ecdysozoa</taxon>
        <taxon>Nematoda</taxon>
        <taxon>Chromadorea</taxon>
        <taxon>Rhabditida</taxon>
        <taxon>Rhabditina</taxon>
        <taxon>Diplogasteromorpha</taxon>
        <taxon>Diplogasteroidea</taxon>
        <taxon>Neodiplogasteridae</taxon>
        <taxon>Pristionchus</taxon>
    </lineage>
</organism>
<evidence type="ECO:0000313" key="2">
    <source>
        <dbReference type="Proteomes" id="UP001328107"/>
    </source>
</evidence>
<proteinExistence type="predicted"/>